<comment type="subunit">
    <text evidence="7">Homotrimer.</text>
</comment>
<reference evidence="9 10" key="1">
    <citation type="submission" date="2019-03" db="EMBL/GenBank/DDBJ databases">
        <title>Genomic Encyclopedia of Type Strains, Phase IV (KMG-IV): sequencing the most valuable type-strain genomes for metagenomic binning, comparative biology and taxonomic classification.</title>
        <authorList>
            <person name="Goeker M."/>
        </authorList>
    </citation>
    <scope>NUCLEOTIDE SEQUENCE [LARGE SCALE GENOMIC DNA]</scope>
    <source>
        <strain evidence="9 10">DSM 24179</strain>
    </source>
</reference>
<dbReference type="GO" id="GO:0016020">
    <property type="term" value="C:membrane"/>
    <property type="evidence" value="ECO:0007669"/>
    <property type="project" value="GOC"/>
</dbReference>
<dbReference type="PANTHER" id="PTHR43378">
    <property type="entry name" value="UDP-3-O-ACYLGLUCOSAMINE N-ACYLTRANSFERASE"/>
    <property type="match status" value="1"/>
</dbReference>
<feature type="domain" description="UDP-3-O-[3-hydroxymyristoyl] glucosamine N-acyltransferase non-repeat region" evidence="8">
    <location>
        <begin position="22"/>
        <end position="89"/>
    </location>
</feature>
<feature type="active site" description="Proton acceptor" evidence="7">
    <location>
        <position position="241"/>
    </location>
</feature>
<keyword evidence="2 7" id="KW-0441">Lipid A biosynthesis</keyword>
<comment type="function">
    <text evidence="7">Catalyzes the N-acylation of UDP-3-O-acylglucosamine using 3-hydroxyacyl-ACP as the acyl donor. Is involved in the biosynthesis of lipid A, a phosphorylated glycolipid that anchors the lipopolysaccharide to the outer membrane of the cell.</text>
</comment>
<evidence type="ECO:0000256" key="5">
    <source>
        <dbReference type="ARBA" id="ARBA00023098"/>
    </source>
</evidence>
<dbReference type="HAMAP" id="MF_00523">
    <property type="entry name" value="LpxD"/>
    <property type="match status" value="1"/>
</dbReference>
<evidence type="ECO:0000256" key="1">
    <source>
        <dbReference type="ARBA" id="ARBA00022516"/>
    </source>
</evidence>
<name>A0A4R2GI65_9BACT</name>
<evidence type="ECO:0000256" key="2">
    <source>
        <dbReference type="ARBA" id="ARBA00022556"/>
    </source>
</evidence>
<sequence>MEFTAQQIAQLIQGEVEGNPDAIVRDVSKIEEGKPETLTFLANPKYTHHIYNTEASVVIVNKTFMAEKPVKATLIKVDDAYRALAKLLQMYQESLPKKSGIEQPSFIDGSAQLGDFVYVGAFSYIGENAKIADKVQIYPQVYVGDGVQIGENTIIYPGARIYKGCRIGANCVIHSGAVIGSDGFGFAPGADGKFEKIPQVGIVVLEDYVEIGSNTTIDRATMGETIISEGTKLDNLIQVAHNVEIGKNSVLAAQTGIAGSTKIGNNVMFGGQVGISGHLKIADGVKLAAQTGVSKSITKANATQMGSPSMDAMQYNKAYVVFRNLPDLRQRVDAIEKGEKK</sequence>
<evidence type="ECO:0000313" key="10">
    <source>
        <dbReference type="Proteomes" id="UP000295221"/>
    </source>
</evidence>
<dbReference type="InterPro" id="IPR007691">
    <property type="entry name" value="LpxD"/>
</dbReference>
<keyword evidence="3 7" id="KW-0808">Transferase</keyword>
<dbReference type="SUPFAM" id="SSF51161">
    <property type="entry name" value="Trimeric LpxA-like enzymes"/>
    <property type="match status" value="1"/>
</dbReference>
<protein>
    <recommendedName>
        <fullName evidence="7">UDP-3-O-acylglucosamine N-acyltransferase</fullName>
        <ecNumber evidence="7">2.3.1.191</ecNumber>
    </recommendedName>
</protein>
<evidence type="ECO:0000259" key="8">
    <source>
        <dbReference type="Pfam" id="PF04613"/>
    </source>
</evidence>
<comment type="caution">
    <text evidence="9">The sequence shown here is derived from an EMBL/GenBank/DDBJ whole genome shotgun (WGS) entry which is preliminary data.</text>
</comment>
<dbReference type="UniPathway" id="UPA00973"/>
<dbReference type="GO" id="GO:0103118">
    <property type="term" value="F:UDP-3-O-[(3R)-3-hydroxyacyl]-glucosamine N-acyltransferase activity"/>
    <property type="evidence" value="ECO:0007669"/>
    <property type="project" value="UniProtKB-EC"/>
</dbReference>
<evidence type="ECO:0000313" key="9">
    <source>
        <dbReference type="EMBL" id="TCO07973.1"/>
    </source>
</evidence>
<dbReference type="Pfam" id="PF04613">
    <property type="entry name" value="LpxD"/>
    <property type="match status" value="1"/>
</dbReference>
<dbReference type="Pfam" id="PF00132">
    <property type="entry name" value="Hexapep"/>
    <property type="match status" value="1"/>
</dbReference>
<dbReference type="Proteomes" id="UP000295221">
    <property type="component" value="Unassembled WGS sequence"/>
</dbReference>
<dbReference type="GO" id="GO:0009245">
    <property type="term" value="P:lipid A biosynthetic process"/>
    <property type="evidence" value="ECO:0007669"/>
    <property type="project" value="UniProtKB-UniRule"/>
</dbReference>
<dbReference type="InterPro" id="IPR001451">
    <property type="entry name" value="Hexapep"/>
</dbReference>
<dbReference type="CDD" id="cd03352">
    <property type="entry name" value="LbH_LpxD"/>
    <property type="match status" value="1"/>
</dbReference>
<keyword evidence="5 7" id="KW-0443">Lipid metabolism</keyword>
<evidence type="ECO:0000256" key="3">
    <source>
        <dbReference type="ARBA" id="ARBA00022679"/>
    </source>
</evidence>
<keyword evidence="10" id="KW-1185">Reference proteome</keyword>
<gene>
    <name evidence="7" type="primary">lpxD</name>
    <name evidence="9" type="ORF">EV194_106114</name>
</gene>
<dbReference type="EC" id="2.3.1.191" evidence="7"/>
<dbReference type="NCBIfam" id="NF002060">
    <property type="entry name" value="PRK00892.1"/>
    <property type="match status" value="1"/>
</dbReference>
<dbReference type="AlphaFoldDB" id="A0A4R2GI65"/>
<evidence type="ECO:0000256" key="6">
    <source>
        <dbReference type="ARBA" id="ARBA00023315"/>
    </source>
</evidence>
<dbReference type="InterPro" id="IPR020573">
    <property type="entry name" value="UDP_GlcNAc_AcTrfase_non-rep"/>
</dbReference>
<accession>A0A4R2GI65</accession>
<dbReference type="OrthoDB" id="9784739at2"/>
<evidence type="ECO:0000256" key="4">
    <source>
        <dbReference type="ARBA" id="ARBA00022737"/>
    </source>
</evidence>
<dbReference type="Gene3D" id="3.40.1390.10">
    <property type="entry name" value="MurE/MurF, N-terminal domain"/>
    <property type="match status" value="1"/>
</dbReference>
<dbReference type="EMBL" id="SLWK01000006">
    <property type="protein sequence ID" value="TCO07973.1"/>
    <property type="molecule type" value="Genomic_DNA"/>
</dbReference>
<evidence type="ECO:0000256" key="7">
    <source>
        <dbReference type="HAMAP-Rule" id="MF_00523"/>
    </source>
</evidence>
<keyword evidence="6 7" id="KW-0012">Acyltransferase</keyword>
<dbReference type="GO" id="GO:0016410">
    <property type="term" value="F:N-acyltransferase activity"/>
    <property type="evidence" value="ECO:0007669"/>
    <property type="project" value="InterPro"/>
</dbReference>
<dbReference type="Gene3D" id="2.160.10.10">
    <property type="entry name" value="Hexapeptide repeat proteins"/>
    <property type="match status" value="1"/>
</dbReference>
<organism evidence="9 10">
    <name type="scientific">Natronoflexus pectinivorans</name>
    <dbReference type="NCBI Taxonomy" id="682526"/>
    <lineage>
        <taxon>Bacteria</taxon>
        <taxon>Pseudomonadati</taxon>
        <taxon>Bacteroidota</taxon>
        <taxon>Bacteroidia</taxon>
        <taxon>Marinilabiliales</taxon>
        <taxon>Marinilabiliaceae</taxon>
        <taxon>Natronoflexus</taxon>
    </lineage>
</organism>
<comment type="similarity">
    <text evidence="7">Belongs to the transferase hexapeptide repeat family. LpxD subfamily.</text>
</comment>
<dbReference type="InterPro" id="IPR011004">
    <property type="entry name" value="Trimer_LpxA-like_sf"/>
</dbReference>
<comment type="pathway">
    <text evidence="7">Bacterial outer membrane biogenesis; LPS lipid A biosynthesis.</text>
</comment>
<keyword evidence="4 7" id="KW-0677">Repeat</keyword>
<keyword evidence="1 7" id="KW-0444">Lipid biosynthesis</keyword>
<dbReference type="NCBIfam" id="TIGR01853">
    <property type="entry name" value="lipid_A_lpxD"/>
    <property type="match status" value="1"/>
</dbReference>
<comment type="catalytic activity">
    <reaction evidence="7">
        <text>a UDP-3-O-[(3R)-3-hydroxyacyl]-alpha-D-glucosamine + a (3R)-hydroxyacyl-[ACP] = a UDP-2-N,3-O-bis[(3R)-3-hydroxyacyl]-alpha-D-glucosamine + holo-[ACP] + H(+)</text>
        <dbReference type="Rhea" id="RHEA:53836"/>
        <dbReference type="Rhea" id="RHEA-COMP:9685"/>
        <dbReference type="Rhea" id="RHEA-COMP:9945"/>
        <dbReference type="ChEBI" id="CHEBI:15378"/>
        <dbReference type="ChEBI" id="CHEBI:64479"/>
        <dbReference type="ChEBI" id="CHEBI:78827"/>
        <dbReference type="ChEBI" id="CHEBI:137740"/>
        <dbReference type="ChEBI" id="CHEBI:137748"/>
        <dbReference type="EC" id="2.3.1.191"/>
    </reaction>
</comment>
<proteinExistence type="inferred from homology"/>
<dbReference type="PANTHER" id="PTHR43378:SF2">
    <property type="entry name" value="UDP-3-O-ACYLGLUCOSAMINE N-ACYLTRANSFERASE 1, MITOCHONDRIAL-RELATED"/>
    <property type="match status" value="1"/>
</dbReference>
<dbReference type="RefSeq" id="WP_132433871.1">
    <property type="nucleotide sequence ID" value="NZ_SLWK01000006.1"/>
</dbReference>